<dbReference type="AlphaFoldDB" id="A0A0E3VV40"/>
<proteinExistence type="predicted"/>
<dbReference type="EMBL" id="AP014685">
    <property type="protein sequence ID" value="BAR58495.1"/>
    <property type="molecule type" value="Genomic_DNA"/>
</dbReference>
<evidence type="ECO:0000313" key="2">
    <source>
        <dbReference type="EMBL" id="BAR58495.1"/>
    </source>
</evidence>
<accession>A0A0E3VV40</accession>
<protein>
    <submittedName>
        <fullName evidence="2">Uncharacterized protein</fullName>
    </submittedName>
</protein>
<evidence type="ECO:0000256" key="1">
    <source>
        <dbReference type="SAM" id="MobiDB-lite"/>
    </source>
</evidence>
<gene>
    <name evidence="2" type="ORF">NK6_5336</name>
</gene>
<organism evidence="2 3">
    <name type="scientific">Bradyrhizobium diazoefficiens</name>
    <dbReference type="NCBI Taxonomy" id="1355477"/>
    <lineage>
        <taxon>Bacteria</taxon>
        <taxon>Pseudomonadati</taxon>
        <taxon>Pseudomonadota</taxon>
        <taxon>Alphaproteobacteria</taxon>
        <taxon>Hyphomicrobiales</taxon>
        <taxon>Nitrobacteraceae</taxon>
        <taxon>Bradyrhizobium</taxon>
    </lineage>
</organism>
<name>A0A0E3VV40_9BRAD</name>
<reference evidence="2 3" key="1">
    <citation type="submission" date="2014-11" db="EMBL/GenBank/DDBJ databases">
        <title>Symbiosis island explosion on the genome of extra-slow-growing strains of soybean bradyrhizobia with massive insertion sequences.</title>
        <authorList>
            <person name="Iida T."/>
            <person name="Minamisawa K."/>
        </authorList>
    </citation>
    <scope>NUCLEOTIDE SEQUENCE [LARGE SCALE GENOMIC DNA]</scope>
    <source>
        <strain evidence="2 3">NK6</strain>
    </source>
</reference>
<dbReference type="Proteomes" id="UP000063308">
    <property type="component" value="Chromosome"/>
</dbReference>
<evidence type="ECO:0000313" key="3">
    <source>
        <dbReference type="Proteomes" id="UP000063308"/>
    </source>
</evidence>
<feature type="region of interest" description="Disordered" evidence="1">
    <location>
        <begin position="1"/>
        <end position="23"/>
    </location>
</feature>
<sequence>MNAPKNAPLTPKGHGANLDRGWPDEGCSALQLAVFGEDGRQV</sequence>